<reference evidence="8 9" key="1">
    <citation type="journal article" date="2005" name="BMC Genomics">
        <title>Bacterial genome adaptation to niches: divergence of the potential virulence genes in three Burkholderia species of different survival strategies.</title>
        <authorList>
            <person name="Kim H.S."/>
            <person name="Schell M.A."/>
            <person name="Yu Y."/>
            <person name="Ulrich R.L."/>
            <person name="Sarria S.H."/>
            <person name="Nierman W.C."/>
            <person name="DeShazer D."/>
        </authorList>
    </citation>
    <scope>NUCLEOTIDE SEQUENCE [LARGE SCALE GENOMIC DNA]</scope>
    <source>
        <strain evidence="9">ATCC 700388 / DSM 13276 / CCUG 48851 / CIP 106301 / E264</strain>
    </source>
</reference>
<evidence type="ECO:0000256" key="6">
    <source>
        <dbReference type="ARBA" id="ARBA00023136"/>
    </source>
</evidence>
<dbReference type="Pfam" id="PF07681">
    <property type="entry name" value="DoxX"/>
    <property type="match status" value="1"/>
</dbReference>
<keyword evidence="4 7" id="KW-0812">Transmembrane</keyword>
<organism evidence="8 9">
    <name type="scientific">Burkholderia thailandensis (strain ATCC 700388 / DSM 13276 / CCUG 48851 / CIP 106301 / E264)</name>
    <dbReference type="NCBI Taxonomy" id="271848"/>
    <lineage>
        <taxon>Bacteria</taxon>
        <taxon>Pseudomonadati</taxon>
        <taxon>Pseudomonadota</taxon>
        <taxon>Betaproteobacteria</taxon>
        <taxon>Burkholderiales</taxon>
        <taxon>Burkholderiaceae</taxon>
        <taxon>Burkholderia</taxon>
        <taxon>pseudomallei group</taxon>
    </lineage>
</organism>
<comment type="similarity">
    <text evidence="2">Belongs to the DoxX family.</text>
</comment>
<dbReference type="HOGENOM" id="CLU_058421_3_1_4"/>
<dbReference type="PANTHER" id="PTHR33452:SF1">
    <property type="entry name" value="INNER MEMBRANE PROTEIN YPHA-RELATED"/>
    <property type="match status" value="1"/>
</dbReference>
<evidence type="ECO:0000256" key="3">
    <source>
        <dbReference type="ARBA" id="ARBA00022475"/>
    </source>
</evidence>
<evidence type="ECO:0000256" key="4">
    <source>
        <dbReference type="ARBA" id="ARBA00022692"/>
    </source>
</evidence>
<feature type="transmembrane region" description="Helical" evidence="7">
    <location>
        <begin position="96"/>
        <end position="120"/>
    </location>
</feature>
<feature type="transmembrane region" description="Helical" evidence="7">
    <location>
        <begin position="140"/>
        <end position="162"/>
    </location>
</feature>
<keyword evidence="9" id="KW-1185">Reference proteome</keyword>
<dbReference type="EMBL" id="CP000086">
    <property type="protein sequence ID" value="ABC38380.1"/>
    <property type="molecule type" value="Genomic_DNA"/>
</dbReference>
<keyword evidence="5 7" id="KW-1133">Transmembrane helix</keyword>
<evidence type="ECO:0000313" key="8">
    <source>
        <dbReference type="EMBL" id="ABC38380.1"/>
    </source>
</evidence>
<proteinExistence type="inferred from homology"/>
<comment type="subcellular location">
    <subcellularLocation>
        <location evidence="1">Cell membrane</location>
        <topology evidence="1">Multi-pass membrane protein</topology>
    </subcellularLocation>
</comment>
<dbReference type="InterPro" id="IPR051907">
    <property type="entry name" value="DoxX-like_oxidoreductase"/>
</dbReference>
<evidence type="ECO:0000256" key="5">
    <source>
        <dbReference type="ARBA" id="ARBA00022989"/>
    </source>
</evidence>
<dbReference type="GO" id="GO:0005886">
    <property type="term" value="C:plasma membrane"/>
    <property type="evidence" value="ECO:0007669"/>
    <property type="project" value="UniProtKB-SubCell"/>
</dbReference>
<keyword evidence="3" id="KW-1003">Cell membrane</keyword>
<sequence>MFRNNVSRSSHFSSEATRIEFVPFKLRNKEPDMDSNCLNGIGAALLRVALGVLYLAHVAQKVFVFTLPGTAQFFASVGLPGWLAYLTTFVELVGGLALLAGVQVRLASLVLLPFMLGATMTHFPNGWSFAAPHGGWEYPAFWAVTLVVQALVGAGAFALGGARGVAGRTA</sequence>
<evidence type="ECO:0000256" key="7">
    <source>
        <dbReference type="SAM" id="Phobius"/>
    </source>
</evidence>
<dbReference type="PANTHER" id="PTHR33452">
    <property type="entry name" value="OXIDOREDUCTASE CATD-RELATED"/>
    <property type="match status" value="1"/>
</dbReference>
<protein>
    <submittedName>
        <fullName evidence="8">DoxD-like family protein</fullName>
    </submittedName>
</protein>
<evidence type="ECO:0000313" key="9">
    <source>
        <dbReference type="Proteomes" id="UP000001930"/>
    </source>
</evidence>
<accession>Q2T098</accession>
<gene>
    <name evidence="8" type="ordered locus">BTH_I0845</name>
</gene>
<evidence type="ECO:0000256" key="2">
    <source>
        <dbReference type="ARBA" id="ARBA00006679"/>
    </source>
</evidence>
<feature type="transmembrane region" description="Helical" evidence="7">
    <location>
        <begin position="37"/>
        <end position="56"/>
    </location>
</feature>
<keyword evidence="6 7" id="KW-0472">Membrane</keyword>
<dbReference type="AlphaFoldDB" id="Q2T098"/>
<dbReference type="InterPro" id="IPR032808">
    <property type="entry name" value="DoxX"/>
</dbReference>
<name>Q2T098_BURTA</name>
<dbReference type="Proteomes" id="UP000001930">
    <property type="component" value="Chromosome I"/>
</dbReference>
<evidence type="ECO:0000256" key="1">
    <source>
        <dbReference type="ARBA" id="ARBA00004651"/>
    </source>
</evidence>
<dbReference type="KEGG" id="bte:BTH_I0845"/>